<reference evidence="1 2" key="1">
    <citation type="journal article" date="2015" name="Fungal Genet. Biol.">
        <title>Evolution of novel wood decay mechanisms in Agaricales revealed by the genome sequences of Fistulina hepatica and Cylindrobasidium torrendii.</title>
        <authorList>
            <person name="Floudas D."/>
            <person name="Held B.W."/>
            <person name="Riley R."/>
            <person name="Nagy L.G."/>
            <person name="Koehler G."/>
            <person name="Ransdell A.S."/>
            <person name="Younus H."/>
            <person name="Chow J."/>
            <person name="Chiniquy J."/>
            <person name="Lipzen A."/>
            <person name="Tritt A."/>
            <person name="Sun H."/>
            <person name="Haridas S."/>
            <person name="LaButti K."/>
            <person name="Ohm R.A."/>
            <person name="Kues U."/>
            <person name="Blanchette R.A."/>
            <person name="Grigoriev I.V."/>
            <person name="Minto R.E."/>
            <person name="Hibbett D.S."/>
        </authorList>
    </citation>
    <scope>NUCLEOTIDE SEQUENCE [LARGE SCALE GENOMIC DNA]</scope>
    <source>
        <strain evidence="1 2">FP15055 ss-10</strain>
    </source>
</reference>
<proteinExistence type="predicted"/>
<evidence type="ECO:0000313" key="2">
    <source>
        <dbReference type="Proteomes" id="UP000054007"/>
    </source>
</evidence>
<dbReference type="Proteomes" id="UP000054007">
    <property type="component" value="Unassembled WGS sequence"/>
</dbReference>
<dbReference type="EMBL" id="KN880593">
    <property type="protein sequence ID" value="KIY65372.1"/>
    <property type="molecule type" value="Genomic_DNA"/>
</dbReference>
<evidence type="ECO:0000313" key="1">
    <source>
        <dbReference type="EMBL" id="KIY65372.1"/>
    </source>
</evidence>
<dbReference type="AlphaFoldDB" id="A0A0D7B4G4"/>
<accession>A0A0D7B4G4</accession>
<gene>
    <name evidence="1" type="ORF">CYLTODRAFT_492392</name>
</gene>
<sequence length="411" mass="46143">MIFALKDLIARSRKKLAKRKSQAEFFFDESKSRFPSKESRPTDEEVTLHASLCVVQIECGDASCTAIALGGGMYWAPRSVGETALQAKTHVTACYPGHKREERRLFPLCYANDIPAHPLDARHALMLSTYELILRRVVLMHASEHLPSFIPQVSSEGPETTWREATDFCFLYDPANDIGEFKDPTFTLTPEPWAFQVRAEASLVGFSDPSVSTVHTTKGREVDLKYGDRIPEPAWYAYHTCESTNTMSGGAIIAPKDAGEVDSSLAGMSLHSTRSEIKTLNYNLMIPVKNPLFCTLLLVFVWPYVWKCGTPRQKEVYAKLFASVGPVVMYDLADKLDSTFYAQIKPSWDDLLRHSRFVSLMSPSEPNVDRVDDIPGFPCDPDEYDGVNYLPDGRPLPMPPPYPINNNIVYL</sequence>
<name>A0A0D7B4G4_9AGAR</name>
<organism evidence="1 2">
    <name type="scientific">Cylindrobasidium torrendii FP15055 ss-10</name>
    <dbReference type="NCBI Taxonomy" id="1314674"/>
    <lineage>
        <taxon>Eukaryota</taxon>
        <taxon>Fungi</taxon>
        <taxon>Dikarya</taxon>
        <taxon>Basidiomycota</taxon>
        <taxon>Agaricomycotina</taxon>
        <taxon>Agaricomycetes</taxon>
        <taxon>Agaricomycetidae</taxon>
        <taxon>Agaricales</taxon>
        <taxon>Marasmiineae</taxon>
        <taxon>Physalacriaceae</taxon>
        <taxon>Cylindrobasidium</taxon>
    </lineage>
</organism>
<protein>
    <submittedName>
        <fullName evidence="1">Uncharacterized protein</fullName>
    </submittedName>
</protein>
<keyword evidence="2" id="KW-1185">Reference proteome</keyword>